<dbReference type="PANTHER" id="PTHR45924">
    <property type="entry name" value="FI17866P1"/>
    <property type="match status" value="1"/>
</dbReference>
<dbReference type="InterPro" id="IPR000219">
    <property type="entry name" value="DH_dom"/>
</dbReference>
<dbReference type="PANTHER" id="PTHR45924:SF2">
    <property type="entry name" value="FI17866P1"/>
    <property type="match status" value="1"/>
</dbReference>
<feature type="compositionally biased region" description="Polar residues" evidence="2">
    <location>
        <begin position="369"/>
        <end position="379"/>
    </location>
</feature>
<reference evidence="5" key="1">
    <citation type="submission" date="2005-10" db="EMBL/GenBank/DDBJ databases">
        <authorList>
            <person name="Loftus B.J."/>
            <person name="Nene V.M."/>
            <person name="Hannick L.I."/>
            <person name="Bidwell S."/>
            <person name="Haas B."/>
            <person name="Amedeo P."/>
            <person name="Orvis J."/>
            <person name="Wortman J.R."/>
            <person name="White O.R."/>
            <person name="Salzberg S."/>
            <person name="Shumway M."/>
            <person name="Koo H."/>
            <person name="Zhao Y."/>
            <person name="Holmes M."/>
            <person name="Miller J."/>
            <person name="Schatz M."/>
            <person name="Pop M."/>
            <person name="Pai G."/>
            <person name="Utterback T."/>
            <person name="Rogers Y.-H."/>
            <person name="Kravitz S."/>
            <person name="Fraser C.M."/>
        </authorList>
    </citation>
    <scope>NUCLEOTIDE SEQUENCE</scope>
    <source>
        <strain evidence="5">Liverpool</strain>
    </source>
</reference>
<feature type="compositionally biased region" description="Polar residues" evidence="2">
    <location>
        <begin position="250"/>
        <end position="260"/>
    </location>
</feature>
<dbReference type="CDD" id="cd00160">
    <property type="entry name" value="RhoGEF"/>
    <property type="match status" value="1"/>
</dbReference>
<protein>
    <submittedName>
        <fullName evidence="5">AAEL001244-PA</fullName>
    </submittedName>
</protein>
<reference evidence="5" key="2">
    <citation type="journal article" date="2007" name="Science">
        <title>Genome sequence of Aedes aegypti, a major arbovirus vector.</title>
        <authorList>
            <person name="Nene V."/>
            <person name="Wortman J.R."/>
            <person name="Lawson D."/>
            <person name="Haas B."/>
            <person name="Kodira C."/>
            <person name="Tu Z.J."/>
            <person name="Loftus B."/>
            <person name="Xi Z."/>
            <person name="Megy K."/>
            <person name="Grabherr M."/>
            <person name="Ren Q."/>
            <person name="Zdobnov E.M."/>
            <person name="Lobo N.F."/>
            <person name="Campbell K.S."/>
            <person name="Brown S.E."/>
            <person name="Bonaldo M.F."/>
            <person name="Zhu J."/>
            <person name="Sinkins S.P."/>
            <person name="Hogenkamp D.G."/>
            <person name="Amedeo P."/>
            <person name="Arensburger P."/>
            <person name="Atkinson P.W."/>
            <person name="Bidwell S."/>
            <person name="Biedler J."/>
            <person name="Birney E."/>
            <person name="Bruggner R.V."/>
            <person name="Costas J."/>
            <person name="Coy M.R."/>
            <person name="Crabtree J."/>
            <person name="Crawford M."/>
            <person name="Debruyn B."/>
            <person name="Decaprio D."/>
            <person name="Eiglmeier K."/>
            <person name="Eisenstadt E."/>
            <person name="El-Dorry H."/>
            <person name="Gelbart W.M."/>
            <person name="Gomes S.L."/>
            <person name="Hammond M."/>
            <person name="Hannick L.I."/>
            <person name="Hogan J.R."/>
            <person name="Holmes M.H."/>
            <person name="Jaffe D."/>
            <person name="Johnston J.S."/>
            <person name="Kennedy R.C."/>
            <person name="Koo H."/>
            <person name="Kravitz S."/>
            <person name="Kriventseva E.V."/>
            <person name="Kulp D."/>
            <person name="Labutti K."/>
            <person name="Lee E."/>
            <person name="Li S."/>
            <person name="Lovin D.D."/>
            <person name="Mao C."/>
            <person name="Mauceli E."/>
            <person name="Menck C.F."/>
            <person name="Miller J.R."/>
            <person name="Montgomery P."/>
            <person name="Mori A."/>
            <person name="Nascimento A.L."/>
            <person name="Naveira H.F."/>
            <person name="Nusbaum C."/>
            <person name="O'leary S."/>
            <person name="Orvis J."/>
            <person name="Pertea M."/>
            <person name="Quesneville H."/>
            <person name="Reidenbach K.R."/>
            <person name="Rogers Y.H."/>
            <person name="Roth C.W."/>
            <person name="Schneider J.R."/>
            <person name="Schatz M."/>
            <person name="Shumway M."/>
            <person name="Stanke M."/>
            <person name="Stinson E.O."/>
            <person name="Tubio J.M."/>
            <person name="Vanzee J.P."/>
            <person name="Verjovski-Almeida S."/>
            <person name="Werner D."/>
            <person name="White O."/>
            <person name="Wyder S."/>
            <person name="Zeng Q."/>
            <person name="Zhao Q."/>
            <person name="Zhao Y."/>
            <person name="Hill C.A."/>
            <person name="Raikhel A.S."/>
            <person name="Soares M.B."/>
            <person name="Knudson D.L."/>
            <person name="Lee N.H."/>
            <person name="Galagan J."/>
            <person name="Salzberg S.L."/>
            <person name="Paulsen I.T."/>
            <person name="Dimopoulos G."/>
            <person name="Collins F.H."/>
            <person name="Birren B."/>
            <person name="Fraser-Liggett C.M."/>
            <person name="Severson D.W."/>
        </authorList>
    </citation>
    <scope>NUCLEOTIDE SEQUENCE [LARGE SCALE GENOMIC DNA]</scope>
    <source>
        <strain evidence="5">Liverpool</strain>
    </source>
</reference>
<feature type="region of interest" description="Disordered" evidence="2">
    <location>
        <begin position="247"/>
        <end position="286"/>
    </location>
</feature>
<evidence type="ECO:0000313" key="5">
    <source>
        <dbReference type="EMBL" id="EAT47671.1"/>
    </source>
</evidence>
<dbReference type="PaxDb" id="7159-AAEL001244-PA"/>
<dbReference type="Pfam" id="PF22697">
    <property type="entry name" value="SOS1_NGEF_PH"/>
    <property type="match status" value="1"/>
</dbReference>
<dbReference type="InterPro" id="IPR055251">
    <property type="entry name" value="SOS1_NGEF_PH"/>
</dbReference>
<feature type="region of interest" description="Disordered" evidence="2">
    <location>
        <begin position="100"/>
        <end position="120"/>
    </location>
</feature>
<gene>
    <name evidence="5" type="ORF">AaeL_AAEL001244</name>
</gene>
<feature type="domain" description="PH" evidence="3">
    <location>
        <begin position="636"/>
        <end position="734"/>
    </location>
</feature>
<dbReference type="STRING" id="7159.Q17LU2"/>
<dbReference type="PROSITE" id="PS50010">
    <property type="entry name" value="DH_2"/>
    <property type="match status" value="1"/>
</dbReference>
<accession>Q17LU2</accession>
<feature type="region of interest" description="Disordered" evidence="2">
    <location>
        <begin position="851"/>
        <end position="875"/>
    </location>
</feature>
<dbReference type="InterPro" id="IPR001849">
    <property type="entry name" value="PH_domain"/>
</dbReference>
<reference evidence="5" key="3">
    <citation type="submission" date="2012-09" db="EMBL/GenBank/DDBJ databases">
        <authorList>
            <consortium name="VectorBase"/>
        </authorList>
    </citation>
    <scope>NUCLEOTIDE SEQUENCE</scope>
    <source>
        <strain evidence="5">Liverpool</strain>
    </source>
</reference>
<dbReference type="OMA" id="FHFDGNP"/>
<dbReference type="InterPro" id="IPR035899">
    <property type="entry name" value="DBL_dom_sf"/>
</dbReference>
<dbReference type="Gene3D" id="1.20.900.10">
    <property type="entry name" value="Dbl homology (DH) domain"/>
    <property type="match status" value="1"/>
</dbReference>
<feature type="region of interest" description="Disordered" evidence="2">
    <location>
        <begin position="1005"/>
        <end position="1061"/>
    </location>
</feature>
<organism evidence="5 6">
    <name type="scientific">Aedes aegypti</name>
    <name type="common">Yellowfever mosquito</name>
    <name type="synonym">Culex aegypti</name>
    <dbReference type="NCBI Taxonomy" id="7159"/>
    <lineage>
        <taxon>Eukaryota</taxon>
        <taxon>Metazoa</taxon>
        <taxon>Ecdysozoa</taxon>
        <taxon>Arthropoda</taxon>
        <taxon>Hexapoda</taxon>
        <taxon>Insecta</taxon>
        <taxon>Pterygota</taxon>
        <taxon>Neoptera</taxon>
        <taxon>Endopterygota</taxon>
        <taxon>Diptera</taxon>
        <taxon>Nematocera</taxon>
        <taxon>Culicoidea</taxon>
        <taxon>Culicidae</taxon>
        <taxon>Culicinae</taxon>
        <taxon>Aedini</taxon>
        <taxon>Aedes</taxon>
        <taxon>Stegomyia</taxon>
    </lineage>
</organism>
<evidence type="ECO:0000256" key="1">
    <source>
        <dbReference type="ARBA" id="ARBA00022553"/>
    </source>
</evidence>
<evidence type="ECO:0000259" key="4">
    <source>
        <dbReference type="PROSITE" id="PS50010"/>
    </source>
</evidence>
<dbReference type="SMART" id="SM00325">
    <property type="entry name" value="RhoGEF"/>
    <property type="match status" value="1"/>
</dbReference>
<sequence length="1450" mass="162400">MNGIYAFEEGLDGGNRRSSSDCSSTSLAPSLLGYYDSLATKVSDDPNVNSNTEISAASSTTTNIKTANSSISINQQSIITTERSFQSSSSLKLKSFSLSNGTSLRPTRAAPQLPKSGDKFRNLSNNVARILSNTETAVDGEPNRPRPPPTPFHRNHIQSASFNSGRATTSSSRYVFKNFPLSKNITKLSHLGCESVREPSKLSPISPDLSNGNCDTSIEEDIPKLSFIQQRIKSLTSALFDADEADSEVSKNQIDQQPVRTVQEDVDPEPVLRNPEKSMDASEADPHNAFVENCDESEHRNTIVETRNPYLNLVVVEPAPEEPQPVDRSKSFPRNVQISPKLPRSTSTSTPSLDTSSASLSSSKTSLTQQNAPGTPILSTRPLSASSICSYSSSSSSGSEHLLLVNGKCCGAPSYQASVESLADQSECEQGTAASGLTMCERAVMEIIDSERSYVEDLGQIIKGYLEDWKERACLKVDELEILFSNIQEIWDFNSRLLDRLNETKGDPVKISGCFIDLHENFDCYTTYCTRYPEAIALLTSLLQATHTNALLIHTQKMLNHNLPLGSYLLKPVQRILKYHLLLDNLRKHCDDKQVSHAHELMKSVAHNIDQVKKKLEQQSRVKELAGIVDGWLGPDLSVLGELRQEGLLSEHAKPRVVLLFQTMLIITKPKEDKRLQFRAYIPCKNLMLVEHLPGEPTSFNVIPYNDPKGQIKLTARNRDQKRHWAQQIKQAMLEHFDIPKRAKELVLQLGDEDDRMADKNASWKWPTHHPSTPEYLERRQQFRRSEMRNRSKKMHKKAASTISLDGISQKDIKQPTFQSYSKALEQECGEGSTPKEDTGGCKCDSVKKELEQKQLKSRSRSESRLPEDRKATKMSDEEIFAKAMAERNRFATQRRKTKESLVDVKSYNSTTIPKRIANMRKTRSKTLTGNSTFYTDLEVGDGEENTTVLKITESTDNLSLVETETPTEVDMRKCDDAKEMTEEDGSLRRDSDIISQLVLEKTEFRKMSRPPKKKSFDSVRSLSCTSQDEDGSSERKEVEEEQVIPELPKTDPPEDAEEEEFRKVDKLNKESEDLLNRLNEIQTDLASPEPIYESLLRNVHVPYKYAPPLSRSISQQYGKVQESFRPDSTPRRSRPDSDYVTLAYSENRLINIDGHSVVPKSSIAQLRNSDTNINYHHPWRKDEESGPVQDTRSEIVTLANEDALKPLERQGSLSIKSPKNLLQRFISLHASSSTTGSCDSNLNQRKVLSPEDPTPIYKQGSLDLGSRIANLDYADPRTLFTAGHQRNILINRASIKPLCSDLEQRDSIFSLNSSNDSVCGVQNELDDDSCGFYEKSVEECLENEDFRDSAVYSGDDNRPDLDEQVVYESIAELNEQRLLRPASQVVRSSSSASSSSSGPPPPVPVKPAHLEQLKKIKPQVANVSSESNTSTKLAPAPKGWVLQQVKRFQ</sequence>
<feature type="compositionally biased region" description="Basic and acidic residues" evidence="2">
    <location>
        <begin position="1123"/>
        <end position="1138"/>
    </location>
</feature>
<dbReference type="PhylomeDB" id="Q17LU2"/>
<feature type="region of interest" description="Disordered" evidence="2">
    <location>
        <begin position="785"/>
        <end position="808"/>
    </location>
</feature>
<evidence type="ECO:0000313" key="6">
    <source>
        <dbReference type="Proteomes" id="UP000682892"/>
    </source>
</evidence>
<feature type="compositionally biased region" description="Low complexity" evidence="2">
    <location>
        <begin position="1382"/>
        <end position="1398"/>
    </location>
</feature>
<dbReference type="GO" id="GO:0005085">
    <property type="term" value="F:guanyl-nucleotide exchange factor activity"/>
    <property type="evidence" value="ECO:0007669"/>
    <property type="project" value="InterPro"/>
</dbReference>
<evidence type="ECO:0000259" key="3">
    <source>
        <dbReference type="PROSITE" id="PS50003"/>
    </source>
</evidence>
<feature type="domain" description="DH" evidence="4">
    <location>
        <begin position="439"/>
        <end position="612"/>
    </location>
</feature>
<keyword evidence="1" id="KW-0597">Phosphoprotein</keyword>
<dbReference type="eggNOG" id="KOG3518">
    <property type="taxonomic scope" value="Eukaryota"/>
</dbReference>
<dbReference type="SMART" id="SM00233">
    <property type="entry name" value="PH"/>
    <property type="match status" value="1"/>
</dbReference>
<dbReference type="Proteomes" id="UP000682892">
    <property type="component" value="Chromosome 2"/>
</dbReference>
<dbReference type="SUPFAM" id="SSF50729">
    <property type="entry name" value="PH domain-like"/>
    <property type="match status" value="1"/>
</dbReference>
<feature type="region of interest" description="Disordered" evidence="2">
    <location>
        <begin position="1115"/>
        <end position="1138"/>
    </location>
</feature>
<dbReference type="VEuPathDB" id="VectorBase:AAEL001244"/>
<proteinExistence type="predicted"/>
<feature type="compositionally biased region" description="Basic and acidic residues" evidence="2">
    <location>
        <begin position="274"/>
        <end position="286"/>
    </location>
</feature>
<dbReference type="HOGENOM" id="CLU_251358_0_0_1"/>
<dbReference type="SUPFAM" id="SSF48065">
    <property type="entry name" value="DBL homology domain (DH-domain)"/>
    <property type="match status" value="1"/>
</dbReference>
<feature type="compositionally biased region" description="Low complexity" evidence="2">
    <location>
        <begin position="339"/>
        <end position="368"/>
    </location>
</feature>
<feature type="region of interest" description="Disordered" evidence="2">
    <location>
        <begin position="1382"/>
        <end position="1409"/>
    </location>
</feature>
<dbReference type="GO" id="GO:0031267">
    <property type="term" value="F:small GTPase binding"/>
    <property type="evidence" value="ECO:0007669"/>
    <property type="project" value="TreeGrafter"/>
</dbReference>
<feature type="region of interest" description="Disordered" evidence="2">
    <location>
        <begin position="321"/>
        <end position="379"/>
    </location>
</feature>
<evidence type="ECO:0000256" key="2">
    <source>
        <dbReference type="SAM" id="MobiDB-lite"/>
    </source>
</evidence>
<feature type="region of interest" description="Disordered" evidence="2">
    <location>
        <begin position="132"/>
        <end position="165"/>
    </location>
</feature>
<dbReference type="InterPro" id="IPR043324">
    <property type="entry name" value="PH_PLEKHG1_G2_G3"/>
</dbReference>
<dbReference type="EMBL" id="CH477212">
    <property type="protein sequence ID" value="EAT47671.1"/>
    <property type="molecule type" value="Genomic_DNA"/>
</dbReference>
<dbReference type="Pfam" id="PF00621">
    <property type="entry name" value="RhoGEF"/>
    <property type="match status" value="1"/>
</dbReference>
<dbReference type="CDD" id="cd13243">
    <property type="entry name" value="PH_PLEKHG1_G2_G3"/>
    <property type="match status" value="1"/>
</dbReference>
<name>Q17LU2_AEDAE</name>
<dbReference type="InterPro" id="IPR011993">
    <property type="entry name" value="PH-like_dom_sf"/>
</dbReference>
<dbReference type="Gene3D" id="2.30.29.30">
    <property type="entry name" value="Pleckstrin-homology domain (PH domain)/Phosphotyrosine-binding domain (PTB)"/>
    <property type="match status" value="1"/>
</dbReference>
<dbReference type="PROSITE" id="PS50003">
    <property type="entry name" value="PH_DOMAIN"/>
    <property type="match status" value="1"/>
</dbReference>